<feature type="binding site" evidence="13">
    <location>
        <position position="523"/>
    </location>
    <ligand>
        <name>Fe cation</name>
        <dbReference type="ChEBI" id="CHEBI:24875"/>
        <label>1</label>
    </ligand>
</feature>
<feature type="binding site" evidence="13">
    <location>
        <position position="394"/>
    </location>
    <ligand>
        <name>Fe cation</name>
        <dbReference type="ChEBI" id="CHEBI:24875"/>
        <label>1</label>
    </ligand>
</feature>
<proteinExistence type="inferred from homology"/>
<keyword evidence="7 13" id="KW-0479">Metal-binding</keyword>
<evidence type="ECO:0000256" key="4">
    <source>
        <dbReference type="ARBA" id="ARBA00011919"/>
    </source>
</evidence>
<dbReference type="GO" id="GO:0005737">
    <property type="term" value="C:cytoplasm"/>
    <property type="evidence" value="ECO:0007669"/>
    <property type="project" value="UniProtKB-SubCell"/>
</dbReference>
<feature type="binding site" evidence="12">
    <location>
        <position position="397"/>
    </location>
    <ligand>
        <name>substrate</name>
    </ligand>
</feature>
<feature type="compositionally biased region" description="Basic and acidic residues" evidence="14">
    <location>
        <begin position="8"/>
        <end position="20"/>
    </location>
</feature>
<comment type="pathway">
    <text evidence="2">Polyol metabolism; myo-inositol degradation into D-glucuronate; D-glucuronate from myo-inositol: step 1/1.</text>
</comment>
<sequence length="555" mass="64440">MCHQAKKTQGEELRIERQGQSDRGIGSQYKGRANLHVFEDWCGKSIAELRKNPHYPLYPHSRSTVLKLAVIPKWTNYGIRIFGYLHPYTDGEFVFALSSQDNSELWLSTDDSPLNLQLLGWVGKTGAEWTAPGEFEKYVSQISRPVRLSAERKYFFELLHKQDHEGTDHVEVAWQLQGEGSRFTVIDSQHISLYVDESAMIAGDVEHIPQTAASHSNTKQSRSTVDMLREDPRDVLLHVPLINSKFLQDVLPDCEYKPSYTYKGSHLGRYQGLNYGPDPSLAYRPDLEKNENKVKEDYRNFETGSLIDRVFRTYKLMHTNQTLDFVKKKHYEWSGCSHSQMGIMDAVMSLDQVVDESDPDVDFPNSFHAFQTAEGIREAHPDKDWFHLVGLIHDVGKIMALWDEPQWAVVGDTFPVGCKYQNSVVFRDTTFLENPDDKDPRYNSEYGIYEPNCGLDKVLMSWGHDEYLYRVLKFNKCQIPEEGMYMIRFHSFYPWHTGGDYMHLCNDKDLSMMPWVQEFNKFDLYTKTTNIPDVDELKSYYQSLIDKYCPGILKW</sequence>
<dbReference type="Pfam" id="PF07691">
    <property type="entry name" value="PA14"/>
    <property type="match status" value="1"/>
</dbReference>
<evidence type="ECO:0000256" key="12">
    <source>
        <dbReference type="PIRSR" id="PIRSR607828-1"/>
    </source>
</evidence>
<feature type="binding site" evidence="12">
    <location>
        <begin position="411"/>
        <end position="412"/>
    </location>
    <ligand>
        <name>substrate</name>
    </ligand>
</feature>
<evidence type="ECO:0000256" key="11">
    <source>
        <dbReference type="ARBA" id="ARBA00048271"/>
    </source>
</evidence>
<feature type="binding site" evidence="12">
    <location>
        <begin position="490"/>
        <end position="491"/>
    </location>
    <ligand>
        <name>substrate</name>
    </ligand>
</feature>
<protein>
    <recommendedName>
        <fullName evidence="5">Inositol oxygenase</fullName>
        <ecNumber evidence="4">1.13.99.1</ecNumber>
    </recommendedName>
    <alternativeName>
        <fullName evidence="10">Myo-inositol oxygenase</fullName>
    </alternativeName>
</protein>
<dbReference type="EC" id="1.13.99.1" evidence="4"/>
<dbReference type="InterPro" id="IPR007828">
    <property type="entry name" value="Inositol_oxygenase"/>
</dbReference>
<feature type="binding site" evidence="12">
    <location>
        <begin position="355"/>
        <end position="357"/>
    </location>
    <ligand>
        <name>substrate</name>
    </ligand>
</feature>
<feature type="domain" description="PA14" evidence="15">
    <location>
        <begin position="28"/>
        <end position="189"/>
    </location>
</feature>
<comment type="similarity">
    <text evidence="3">Belongs to the myo-inositol oxygenase family.</text>
</comment>
<dbReference type="GO" id="GO:0005506">
    <property type="term" value="F:iron ion binding"/>
    <property type="evidence" value="ECO:0007669"/>
    <property type="project" value="InterPro"/>
</dbReference>
<dbReference type="InterPro" id="IPR037524">
    <property type="entry name" value="PA14/GLEYA"/>
</dbReference>
<evidence type="ECO:0000256" key="5">
    <source>
        <dbReference type="ARBA" id="ARBA00019269"/>
    </source>
</evidence>
<evidence type="ECO:0000256" key="3">
    <source>
        <dbReference type="ARBA" id="ARBA00005286"/>
    </source>
</evidence>
<evidence type="ECO:0000313" key="17">
    <source>
        <dbReference type="Proteomes" id="UP001153269"/>
    </source>
</evidence>
<dbReference type="Proteomes" id="UP001153269">
    <property type="component" value="Unassembled WGS sequence"/>
</dbReference>
<evidence type="ECO:0000256" key="10">
    <source>
        <dbReference type="ARBA" id="ARBA00029668"/>
    </source>
</evidence>
<evidence type="ECO:0000256" key="13">
    <source>
        <dbReference type="PIRSR" id="PIRSR607828-2"/>
    </source>
</evidence>
<keyword evidence="9 13" id="KW-0408">Iron</keyword>
<dbReference type="SUPFAM" id="SSF109604">
    <property type="entry name" value="HD-domain/PDEase-like"/>
    <property type="match status" value="1"/>
</dbReference>
<name>A0A9N7UYL3_PLEPL</name>
<evidence type="ECO:0000256" key="1">
    <source>
        <dbReference type="ARBA" id="ARBA00004496"/>
    </source>
</evidence>
<dbReference type="Pfam" id="PF05153">
    <property type="entry name" value="MIOX"/>
    <property type="match status" value="1"/>
</dbReference>
<evidence type="ECO:0000256" key="14">
    <source>
        <dbReference type="SAM" id="MobiDB-lite"/>
    </source>
</evidence>
<comment type="caution">
    <text evidence="16">The sequence shown here is derived from an EMBL/GenBank/DDBJ whole genome shotgun (WGS) entry which is preliminary data.</text>
</comment>
<comment type="subcellular location">
    <subcellularLocation>
        <location evidence="1">Cytoplasm</location>
    </subcellularLocation>
</comment>
<feature type="binding site" evidence="13">
    <location>
        <position position="393"/>
    </location>
    <ligand>
        <name>Fe cation</name>
        <dbReference type="ChEBI" id="CHEBI:24875"/>
        <label>1</label>
    </ligand>
</feature>
<dbReference type="PANTHER" id="PTHR12588:SF0">
    <property type="entry name" value="INOSITOL OXYGENASE"/>
    <property type="match status" value="1"/>
</dbReference>
<evidence type="ECO:0000256" key="7">
    <source>
        <dbReference type="ARBA" id="ARBA00022723"/>
    </source>
</evidence>
<gene>
    <name evidence="16" type="ORF">PLEPLA_LOCUS26716</name>
</gene>
<reference evidence="16" key="1">
    <citation type="submission" date="2020-03" db="EMBL/GenBank/DDBJ databases">
        <authorList>
            <person name="Weist P."/>
        </authorList>
    </citation>
    <scope>NUCLEOTIDE SEQUENCE</scope>
</reference>
<keyword evidence="6" id="KW-0963">Cytoplasm</keyword>
<organism evidence="16 17">
    <name type="scientific">Pleuronectes platessa</name>
    <name type="common">European plaice</name>
    <dbReference type="NCBI Taxonomy" id="8262"/>
    <lineage>
        <taxon>Eukaryota</taxon>
        <taxon>Metazoa</taxon>
        <taxon>Chordata</taxon>
        <taxon>Craniata</taxon>
        <taxon>Vertebrata</taxon>
        <taxon>Euteleostomi</taxon>
        <taxon>Actinopterygii</taxon>
        <taxon>Neopterygii</taxon>
        <taxon>Teleostei</taxon>
        <taxon>Neoteleostei</taxon>
        <taxon>Acanthomorphata</taxon>
        <taxon>Carangaria</taxon>
        <taxon>Pleuronectiformes</taxon>
        <taxon>Pleuronectoidei</taxon>
        <taxon>Pleuronectidae</taxon>
        <taxon>Pleuronectes</taxon>
    </lineage>
</organism>
<evidence type="ECO:0000259" key="15">
    <source>
        <dbReference type="PROSITE" id="PS51820"/>
    </source>
</evidence>
<dbReference type="GO" id="GO:0019310">
    <property type="term" value="P:inositol catabolic process"/>
    <property type="evidence" value="ECO:0007669"/>
    <property type="project" value="InterPro"/>
</dbReference>
<dbReference type="SMART" id="SM00758">
    <property type="entry name" value="PA14"/>
    <property type="match status" value="1"/>
</dbReference>
<dbReference type="InterPro" id="IPR011658">
    <property type="entry name" value="PA14_dom"/>
</dbReference>
<accession>A0A9N7UYL3</accession>
<evidence type="ECO:0000313" key="16">
    <source>
        <dbReference type="EMBL" id="CAB1438852.1"/>
    </source>
</evidence>
<feature type="binding site" evidence="13">
    <location>
        <position position="490"/>
    </location>
    <ligand>
        <name>Fe cation</name>
        <dbReference type="ChEBI" id="CHEBI:24875"/>
        <label>1</label>
    </ligand>
</feature>
<dbReference type="PANTHER" id="PTHR12588">
    <property type="entry name" value="MYOINOSITOL OXYGENASE"/>
    <property type="match status" value="1"/>
</dbReference>
<keyword evidence="17" id="KW-1185">Reference proteome</keyword>
<feature type="binding site" evidence="13">
    <location>
        <position position="368"/>
    </location>
    <ligand>
        <name>Fe cation</name>
        <dbReference type="ChEBI" id="CHEBI:24875"/>
        <label>1</label>
    </ligand>
</feature>
<feature type="binding site" evidence="13">
    <location>
        <position position="464"/>
    </location>
    <ligand>
        <name>Fe cation</name>
        <dbReference type="ChEBI" id="CHEBI:24875"/>
        <label>1</label>
    </ligand>
</feature>
<dbReference type="AlphaFoldDB" id="A0A9N7UYL3"/>
<comment type="catalytic activity">
    <reaction evidence="11">
        <text>myo-inositol + O2 = D-glucuronate + H2O + H(+)</text>
        <dbReference type="Rhea" id="RHEA:23696"/>
        <dbReference type="ChEBI" id="CHEBI:15377"/>
        <dbReference type="ChEBI" id="CHEBI:15378"/>
        <dbReference type="ChEBI" id="CHEBI:15379"/>
        <dbReference type="ChEBI" id="CHEBI:17268"/>
        <dbReference type="ChEBI" id="CHEBI:58720"/>
        <dbReference type="EC" id="1.13.99.1"/>
    </reaction>
</comment>
<dbReference type="GO" id="GO:0050113">
    <property type="term" value="F:inositol oxygenase activity"/>
    <property type="evidence" value="ECO:0007669"/>
    <property type="project" value="UniProtKB-EC"/>
</dbReference>
<dbReference type="PROSITE" id="PS51820">
    <property type="entry name" value="PA14"/>
    <property type="match status" value="1"/>
</dbReference>
<evidence type="ECO:0000256" key="8">
    <source>
        <dbReference type="ARBA" id="ARBA00023002"/>
    </source>
</evidence>
<keyword evidence="8" id="KW-0560">Oxidoreductase</keyword>
<evidence type="ECO:0000256" key="9">
    <source>
        <dbReference type="ARBA" id="ARBA00023004"/>
    </source>
</evidence>
<evidence type="ECO:0000256" key="2">
    <source>
        <dbReference type="ARBA" id="ARBA00005167"/>
    </source>
</evidence>
<feature type="binding site" evidence="12">
    <location>
        <position position="299"/>
    </location>
    <ligand>
        <name>substrate</name>
    </ligand>
</feature>
<evidence type="ECO:0000256" key="6">
    <source>
        <dbReference type="ARBA" id="ARBA00022490"/>
    </source>
</evidence>
<feature type="region of interest" description="Disordered" evidence="14">
    <location>
        <begin position="1"/>
        <end position="27"/>
    </location>
</feature>
<comment type="cofactor">
    <cofactor evidence="13">
        <name>Fe cation</name>
        <dbReference type="ChEBI" id="CHEBI:24875"/>
    </cofactor>
    <text evidence="13">Binds 2 iron ions per subunit.</text>
</comment>
<dbReference type="EMBL" id="CADEAL010002216">
    <property type="protein sequence ID" value="CAB1438852.1"/>
    <property type="molecule type" value="Genomic_DNA"/>
</dbReference>